<evidence type="ECO:0000256" key="1">
    <source>
        <dbReference type="ARBA" id="ARBA00004229"/>
    </source>
</evidence>
<keyword evidence="5 15" id="KW-0812">Transmembrane</keyword>
<keyword evidence="6" id="KW-0001">2Fe-2S</keyword>
<keyword evidence="8" id="KW-0809">Transit peptide</keyword>
<comment type="caution">
    <text evidence="17">The sequence shown here is derived from an EMBL/GenBank/DDBJ whole genome shotgun (WGS) entry which is preliminary data.</text>
</comment>
<dbReference type="Proteomes" id="UP000639772">
    <property type="component" value="Unassembled WGS sequence"/>
</dbReference>
<dbReference type="Gene3D" id="3.90.380.10">
    <property type="entry name" value="Naphthalene 1,2-dioxygenase Alpha Subunit, Chain A, domain 1"/>
    <property type="match status" value="1"/>
</dbReference>
<dbReference type="SUPFAM" id="SSF50022">
    <property type="entry name" value="ISP domain"/>
    <property type="match status" value="1"/>
</dbReference>
<evidence type="ECO:0000256" key="12">
    <source>
        <dbReference type="ARBA" id="ARBA00023014"/>
    </source>
</evidence>
<evidence type="ECO:0000256" key="4">
    <source>
        <dbReference type="ARBA" id="ARBA00022640"/>
    </source>
</evidence>
<dbReference type="GO" id="GO:0046872">
    <property type="term" value="F:metal ion binding"/>
    <property type="evidence" value="ECO:0007669"/>
    <property type="project" value="UniProtKB-KW"/>
</dbReference>
<evidence type="ECO:0000256" key="14">
    <source>
        <dbReference type="SAM" id="MobiDB-lite"/>
    </source>
</evidence>
<dbReference type="AlphaFoldDB" id="A0A835QFR9"/>
<keyword evidence="13 15" id="KW-0472">Membrane</keyword>
<keyword evidence="12" id="KW-0411">Iron-sulfur</keyword>
<dbReference type="Gene3D" id="2.102.10.10">
    <property type="entry name" value="Rieske [2Fe-2S] iron-sulphur domain"/>
    <property type="match status" value="1"/>
</dbReference>
<feature type="region of interest" description="Disordered" evidence="14">
    <location>
        <begin position="24"/>
        <end position="59"/>
    </location>
</feature>
<evidence type="ECO:0000313" key="17">
    <source>
        <dbReference type="EMBL" id="KAG0472415.1"/>
    </source>
</evidence>
<evidence type="ECO:0000256" key="10">
    <source>
        <dbReference type="ARBA" id="ARBA00023002"/>
    </source>
</evidence>
<dbReference type="CDD" id="cd03480">
    <property type="entry name" value="Rieske_RO_Alpha_PaO"/>
    <property type="match status" value="1"/>
</dbReference>
<gene>
    <name evidence="17" type="ORF">HPP92_016961</name>
</gene>
<dbReference type="PANTHER" id="PTHR21266">
    <property type="entry name" value="IRON-SULFUR DOMAIN CONTAINING PROTEIN"/>
    <property type="match status" value="1"/>
</dbReference>
<dbReference type="Pfam" id="PF00355">
    <property type="entry name" value="Rieske"/>
    <property type="match status" value="1"/>
</dbReference>
<evidence type="ECO:0000313" key="18">
    <source>
        <dbReference type="Proteomes" id="UP000639772"/>
    </source>
</evidence>
<dbReference type="PROSITE" id="PS51296">
    <property type="entry name" value="RIESKE"/>
    <property type="match status" value="1"/>
</dbReference>
<evidence type="ECO:0000256" key="15">
    <source>
        <dbReference type="SAM" id="Phobius"/>
    </source>
</evidence>
<feature type="transmembrane region" description="Helical" evidence="15">
    <location>
        <begin position="446"/>
        <end position="467"/>
    </location>
</feature>
<organism evidence="17 18">
    <name type="scientific">Vanilla planifolia</name>
    <name type="common">Vanilla</name>
    <dbReference type="NCBI Taxonomy" id="51239"/>
    <lineage>
        <taxon>Eukaryota</taxon>
        <taxon>Viridiplantae</taxon>
        <taxon>Streptophyta</taxon>
        <taxon>Embryophyta</taxon>
        <taxon>Tracheophyta</taxon>
        <taxon>Spermatophyta</taxon>
        <taxon>Magnoliopsida</taxon>
        <taxon>Liliopsida</taxon>
        <taxon>Asparagales</taxon>
        <taxon>Orchidaceae</taxon>
        <taxon>Vanilloideae</taxon>
        <taxon>Vanilleae</taxon>
        <taxon>Vanilla</taxon>
    </lineage>
</organism>
<dbReference type="InterPro" id="IPR050584">
    <property type="entry name" value="Cholesterol_7-desaturase"/>
</dbReference>
<evidence type="ECO:0000256" key="2">
    <source>
        <dbReference type="ARBA" id="ARBA00004370"/>
    </source>
</evidence>
<dbReference type="OrthoDB" id="426882at2759"/>
<feature type="transmembrane region" description="Helical" evidence="15">
    <location>
        <begin position="479"/>
        <end position="499"/>
    </location>
</feature>
<keyword evidence="9 15" id="KW-1133">Transmembrane helix</keyword>
<keyword evidence="11" id="KW-0408">Iron</keyword>
<evidence type="ECO:0000256" key="5">
    <source>
        <dbReference type="ARBA" id="ARBA00022692"/>
    </source>
</evidence>
<dbReference type="GO" id="GO:0009507">
    <property type="term" value="C:chloroplast"/>
    <property type="evidence" value="ECO:0007669"/>
    <property type="project" value="UniProtKB-SubCell"/>
</dbReference>
<dbReference type="InterPro" id="IPR017941">
    <property type="entry name" value="Rieske_2Fe-2S"/>
</dbReference>
<evidence type="ECO:0000256" key="3">
    <source>
        <dbReference type="ARBA" id="ARBA00022528"/>
    </source>
</evidence>
<dbReference type="GO" id="GO:0051537">
    <property type="term" value="F:2 iron, 2 sulfur cluster binding"/>
    <property type="evidence" value="ECO:0007669"/>
    <property type="project" value="UniProtKB-KW"/>
</dbReference>
<evidence type="ECO:0000256" key="9">
    <source>
        <dbReference type="ARBA" id="ARBA00022989"/>
    </source>
</evidence>
<keyword evidence="4" id="KW-0934">Plastid</keyword>
<keyword evidence="3" id="KW-0150">Chloroplast</keyword>
<feature type="compositionally biased region" description="Basic and acidic residues" evidence="14">
    <location>
        <begin position="30"/>
        <end position="59"/>
    </location>
</feature>
<dbReference type="InterPro" id="IPR013626">
    <property type="entry name" value="PaO"/>
</dbReference>
<accession>A0A835QFR9</accession>
<evidence type="ECO:0000256" key="7">
    <source>
        <dbReference type="ARBA" id="ARBA00022723"/>
    </source>
</evidence>
<name>A0A835QFR9_VANPL</name>
<dbReference type="PANTHER" id="PTHR21266:SF32">
    <property type="entry name" value="CHOLESTEROL 7-DESATURASE NVD"/>
    <property type="match status" value="1"/>
</dbReference>
<comment type="subcellular location">
    <subcellularLocation>
        <location evidence="2">Membrane</location>
    </subcellularLocation>
    <subcellularLocation>
        <location evidence="1">Plastid</location>
        <location evidence="1">Chloroplast</location>
    </subcellularLocation>
</comment>
<sequence>MSLPYASREQRRDLLLRLQSEEELLGNGKTRKEESIGTIRRLEAGKPGDAKEQIENRPPKEELAKAISGGDYVACYLLPMGGSSPAILHGRLNGWHGKHSKPRVSTSDSEAVAVQEGISATDPFTSGDLSAEKFDWYSHWYPLAPVFDLDKRAPRSLTVLGLDVVVWWDRAKEQWRVFEDRCPHRLAPLSEGRIDPLGRLQCVYHGWCFDGSGSCKLIPQSPLDGPPVHTSNKASATSYACYVQNNILWFWPRVEAWDKDTLTKSKPPCVPELDDPSYTCTMGTRDFPFGSATNNGSVSTSKDQQNQRRMLLVFYCIPVSPRRSRLIWVFPRNFSVWMDQIVPRWMFHIGQNLVLDSDLYLLHVEERKIAEVGPSNWQKACFMPTKSDAMVIAFRRWLKRYSNNEVDWANKLVGYLPSTPPREQLMDRYWTHVVNCSSCSSALKGLRVLEVALPIVSVALIAFVAAAKKTTLSAAASTAVVSIAVLCFAASSWLSHFIYKTFYFHDYNHAFK</sequence>
<dbReference type="InterPro" id="IPR036922">
    <property type="entry name" value="Rieske_2Fe-2S_sf"/>
</dbReference>
<evidence type="ECO:0000259" key="16">
    <source>
        <dbReference type="PROSITE" id="PS51296"/>
    </source>
</evidence>
<feature type="domain" description="Rieske" evidence="16">
    <location>
        <begin position="140"/>
        <end position="232"/>
    </location>
</feature>
<reference evidence="17 18" key="1">
    <citation type="journal article" date="2020" name="Nat. Food">
        <title>A phased Vanilla planifolia genome enables genetic improvement of flavour and production.</title>
        <authorList>
            <person name="Hasing T."/>
            <person name="Tang H."/>
            <person name="Brym M."/>
            <person name="Khazi F."/>
            <person name="Huang T."/>
            <person name="Chambers A.H."/>
        </authorList>
    </citation>
    <scope>NUCLEOTIDE SEQUENCE [LARGE SCALE GENOMIC DNA]</scope>
    <source>
        <tissue evidence="17">Leaf</tissue>
    </source>
</reference>
<dbReference type="EMBL" id="JADCNM010000008">
    <property type="protein sequence ID" value="KAG0472415.1"/>
    <property type="molecule type" value="Genomic_DNA"/>
</dbReference>
<dbReference type="SUPFAM" id="SSF55961">
    <property type="entry name" value="Bet v1-like"/>
    <property type="match status" value="1"/>
</dbReference>
<evidence type="ECO:0000256" key="13">
    <source>
        <dbReference type="ARBA" id="ARBA00023136"/>
    </source>
</evidence>
<dbReference type="GO" id="GO:0016020">
    <property type="term" value="C:membrane"/>
    <property type="evidence" value="ECO:0007669"/>
    <property type="project" value="UniProtKB-SubCell"/>
</dbReference>
<dbReference type="GO" id="GO:0010277">
    <property type="term" value="F:chlorophyllide a oxygenase activity"/>
    <property type="evidence" value="ECO:0007669"/>
    <property type="project" value="InterPro"/>
</dbReference>
<evidence type="ECO:0000256" key="8">
    <source>
        <dbReference type="ARBA" id="ARBA00022946"/>
    </source>
</evidence>
<evidence type="ECO:0000256" key="11">
    <source>
        <dbReference type="ARBA" id="ARBA00023004"/>
    </source>
</evidence>
<keyword evidence="7" id="KW-0479">Metal-binding</keyword>
<evidence type="ECO:0000256" key="6">
    <source>
        <dbReference type="ARBA" id="ARBA00022714"/>
    </source>
</evidence>
<protein>
    <recommendedName>
        <fullName evidence="16">Rieske domain-containing protein</fullName>
    </recommendedName>
</protein>
<dbReference type="Pfam" id="PF08417">
    <property type="entry name" value="PaO"/>
    <property type="match status" value="1"/>
</dbReference>
<proteinExistence type="predicted"/>
<keyword evidence="10" id="KW-0560">Oxidoreductase</keyword>